<dbReference type="InterPro" id="IPR018511">
    <property type="entry name" value="Hemolysin-typ_Ca-bd_CS"/>
</dbReference>
<dbReference type="Gene3D" id="2.150.10.10">
    <property type="entry name" value="Serralysin-like metalloprotease, C-terminal"/>
    <property type="match status" value="3"/>
</dbReference>
<evidence type="ECO:0000313" key="3">
    <source>
        <dbReference type="EMBL" id="MBD0414652.1"/>
    </source>
</evidence>
<gene>
    <name evidence="3" type="ORF">ICI42_08300</name>
</gene>
<proteinExistence type="predicted"/>
<dbReference type="Pfam" id="PF00353">
    <property type="entry name" value="HemolysinCabind"/>
    <property type="match status" value="9"/>
</dbReference>
<reference evidence="3" key="1">
    <citation type="submission" date="2020-09" db="EMBL/GenBank/DDBJ databases">
        <title>Genome seq and assembly of Tianweitania sp.</title>
        <authorList>
            <person name="Chhetri G."/>
        </authorList>
    </citation>
    <scope>NUCLEOTIDE SEQUENCE</scope>
    <source>
        <strain evidence="3">Rool2</strain>
    </source>
</reference>
<evidence type="ECO:0000313" key="4">
    <source>
        <dbReference type="Proteomes" id="UP000643405"/>
    </source>
</evidence>
<keyword evidence="4" id="KW-1185">Reference proteome</keyword>
<accession>A0A8J6PMW9</accession>
<dbReference type="PANTHER" id="PTHR38340:SF1">
    <property type="entry name" value="S-LAYER PROTEIN"/>
    <property type="match status" value="1"/>
</dbReference>
<dbReference type="AlphaFoldDB" id="A0A8J6PMW9"/>
<dbReference type="Gene3D" id="2.160.20.160">
    <property type="match status" value="2"/>
</dbReference>
<organism evidence="3 4">
    <name type="scientific">Oryzicola mucosus</name>
    <dbReference type="NCBI Taxonomy" id="2767425"/>
    <lineage>
        <taxon>Bacteria</taxon>
        <taxon>Pseudomonadati</taxon>
        <taxon>Pseudomonadota</taxon>
        <taxon>Alphaproteobacteria</taxon>
        <taxon>Hyphomicrobiales</taxon>
        <taxon>Phyllobacteriaceae</taxon>
        <taxon>Oryzicola</taxon>
    </lineage>
</organism>
<dbReference type="PRINTS" id="PR00313">
    <property type="entry name" value="CABNDNGRPT"/>
</dbReference>
<dbReference type="Proteomes" id="UP000643405">
    <property type="component" value="Unassembled WGS sequence"/>
</dbReference>
<keyword evidence="2" id="KW-0964">Secreted</keyword>
<protein>
    <recommendedName>
        <fullName evidence="5">Calcium-binding protein</fullName>
    </recommendedName>
</protein>
<evidence type="ECO:0000256" key="2">
    <source>
        <dbReference type="ARBA" id="ARBA00022525"/>
    </source>
</evidence>
<dbReference type="EMBL" id="JACVVX010000002">
    <property type="protein sequence ID" value="MBD0414652.1"/>
    <property type="molecule type" value="Genomic_DNA"/>
</dbReference>
<comment type="subcellular location">
    <subcellularLocation>
        <location evidence="1">Secreted</location>
    </subcellularLocation>
</comment>
<dbReference type="PROSITE" id="PS00330">
    <property type="entry name" value="HEMOLYSIN_CALCIUM"/>
    <property type="match status" value="1"/>
</dbReference>
<dbReference type="RefSeq" id="WP_188164083.1">
    <property type="nucleotide sequence ID" value="NZ_JACVVX010000002.1"/>
</dbReference>
<comment type="caution">
    <text evidence="3">The sequence shown here is derived from an EMBL/GenBank/DDBJ whole genome shotgun (WGS) entry which is preliminary data.</text>
</comment>
<dbReference type="InterPro" id="IPR001343">
    <property type="entry name" value="Hemolysn_Ca-bd"/>
</dbReference>
<name>A0A8J6PMW9_9HYPH</name>
<dbReference type="InterPro" id="IPR050557">
    <property type="entry name" value="RTX_toxin/Mannuronan_C5-epim"/>
</dbReference>
<sequence length="955" mass="99133">MIIGTSASETLQGTGGKDEINFSQGGSDIVKGLGDDDILFGGGKFDATDRVDGGDGYDLLDLTGDYSAGLTMELNTLRNVEEIRFNAGHSYAIKTHDGMVKAGQVFKIDGYYMSSGETLVVDGSAETTGSFLMYDGSQSNDTFKGGALSDTFSLSGGNDTVYGGSGEDVISFGDSLNQDDFVDGGKGSDVLYLRGNYSMQLDGTFIKNIETIGVGGDFTYNLVTEDSLVASGKNLYITAEGITGAGKLIFNGSAETNGTFAIRDSIGDDFLIGGQQGDRFEAYRDGSDFLSGQGGDDTFYMGAALGNEDIVSGGAGKDWLSLEGDYSAGLTMGAATFNGMETLSFGGGFDYKIKLHDGNVAAGATLNVVGGYLEAGDKLEVDGSAETDGSFEFYGGKGNDIFKGGAKDDYFTGYQGGTDKFYGGAGDDSADFGSKLSSNDFFDGGAGDDSVYLSGSYGSLTLGSSRFINVESISLGGDYSYDVTTQDSLVAAGKTLAVSAYWIEPGRSFKFDGSAETNGSFELTGSHGNDTLIGGAKADTFFLLNREGVDIAKGNAGTDIFWLDDNFTAADRIDGGSDYDTVRFVKGSAQQLALTNDSFKNIERIDFYTGNDYNLKLADGNLAAGKVLEVNAANLSSTDTLVFDASLETNGQIYVTGGAGDDTIKTGAGDDTIYGGFGADIMSGGKGNDTYFVHNAGDKVIEADGQGIDTVQSSVSFSLAGQYIENLSFIGAGNFNGTGNKLANIITGNADNNILDGAGGADTLKGGDGNDTYIVDNVGDLAVEIDGGGFDNVEASVSYSLKGQYVENLKLVGNANVDATGNKLFNTIIGNSGNNIINGMDANDFLTGGGGADSFVFSTALGANNVDTITDFDAPSDSIRLDNAVFLGLADGALSASAFKDIGSGTVDASDRILYDSDTGELFFDRDGSGSTYDAVLFATLSNHETISYNDFLVI</sequence>
<dbReference type="InterPro" id="IPR011049">
    <property type="entry name" value="Serralysin-like_metalloprot_C"/>
</dbReference>
<dbReference type="GO" id="GO:0005509">
    <property type="term" value="F:calcium ion binding"/>
    <property type="evidence" value="ECO:0007669"/>
    <property type="project" value="InterPro"/>
</dbReference>
<dbReference type="GO" id="GO:0005576">
    <property type="term" value="C:extracellular region"/>
    <property type="evidence" value="ECO:0007669"/>
    <property type="project" value="UniProtKB-SubCell"/>
</dbReference>
<dbReference type="PANTHER" id="PTHR38340">
    <property type="entry name" value="S-LAYER PROTEIN"/>
    <property type="match status" value="1"/>
</dbReference>
<evidence type="ECO:0008006" key="5">
    <source>
        <dbReference type="Google" id="ProtNLM"/>
    </source>
</evidence>
<evidence type="ECO:0000256" key="1">
    <source>
        <dbReference type="ARBA" id="ARBA00004613"/>
    </source>
</evidence>
<dbReference type="SUPFAM" id="SSF51120">
    <property type="entry name" value="beta-Roll"/>
    <property type="match status" value="4"/>
</dbReference>